<evidence type="ECO:0000313" key="3">
    <source>
        <dbReference type="Proteomes" id="UP000177803"/>
    </source>
</evidence>
<dbReference type="Proteomes" id="UP000177803">
    <property type="component" value="Unassembled WGS sequence"/>
</dbReference>
<dbReference type="EMBL" id="MFQR01000064">
    <property type="protein sequence ID" value="OGH83782.1"/>
    <property type="molecule type" value="Genomic_DNA"/>
</dbReference>
<reference evidence="2 3" key="1">
    <citation type="journal article" date="2016" name="Nat. Commun.">
        <title>Thousands of microbial genomes shed light on interconnected biogeochemical processes in an aquifer system.</title>
        <authorList>
            <person name="Anantharaman K."/>
            <person name="Brown C.T."/>
            <person name="Hug L.A."/>
            <person name="Sharon I."/>
            <person name="Castelle C.J."/>
            <person name="Probst A.J."/>
            <person name="Thomas B.C."/>
            <person name="Singh A."/>
            <person name="Wilkins M.J."/>
            <person name="Karaoz U."/>
            <person name="Brodie E.L."/>
            <person name="Williams K.H."/>
            <person name="Hubbard S.S."/>
            <person name="Banfield J.F."/>
        </authorList>
    </citation>
    <scope>NUCLEOTIDE SEQUENCE [LARGE SCALE GENOMIC DNA]</scope>
</reference>
<feature type="transmembrane region" description="Helical" evidence="1">
    <location>
        <begin position="98"/>
        <end position="116"/>
    </location>
</feature>
<accession>A0A1F6NIU1</accession>
<comment type="caution">
    <text evidence="2">The sequence shown here is derived from an EMBL/GenBank/DDBJ whole genome shotgun (WGS) entry which is preliminary data.</text>
</comment>
<proteinExistence type="predicted"/>
<feature type="transmembrane region" description="Helical" evidence="1">
    <location>
        <begin position="12"/>
        <end position="29"/>
    </location>
</feature>
<evidence type="ECO:0000313" key="2">
    <source>
        <dbReference type="EMBL" id="OGH83782.1"/>
    </source>
</evidence>
<evidence type="ECO:0000256" key="1">
    <source>
        <dbReference type="SAM" id="Phobius"/>
    </source>
</evidence>
<keyword evidence="1" id="KW-0472">Membrane</keyword>
<gene>
    <name evidence="2" type="ORF">A2261_03860</name>
</gene>
<keyword evidence="1" id="KW-1133">Transmembrane helix</keyword>
<feature type="transmembrane region" description="Helical" evidence="1">
    <location>
        <begin position="69"/>
        <end position="92"/>
    </location>
</feature>
<name>A0A1F6NIU1_9BACT</name>
<keyword evidence="1" id="KW-0812">Transmembrane</keyword>
<protein>
    <submittedName>
        <fullName evidence="2">Uncharacterized protein</fullName>
    </submittedName>
</protein>
<organism evidence="2 3">
    <name type="scientific">Candidatus Magasanikbacteria bacterium RIFOXYA2_FULL_44_8</name>
    <dbReference type="NCBI Taxonomy" id="1798696"/>
    <lineage>
        <taxon>Bacteria</taxon>
        <taxon>Candidatus Magasanikiibacteriota</taxon>
    </lineage>
</organism>
<sequence length="138" mass="16195">MVGFEFTDWQISGLIISVLMDVVLGYYILNYTLRYLYPLERDQTDDDDDEENAYNEAMRRILNVEIRTGSVYLLVCAPVFTCFITTCLLFPPETPFKMSLFTIFLPFFGTMLGFFIRKQKLQFHWLVKCGQRNLNLDG</sequence>
<dbReference type="AlphaFoldDB" id="A0A1F6NIU1"/>